<protein>
    <submittedName>
        <fullName evidence="1">Uncharacterized protein</fullName>
    </submittedName>
</protein>
<name>A0A022RRI0_ERYGU</name>
<reference evidence="1 2" key="1">
    <citation type="journal article" date="2013" name="Proc. Natl. Acad. Sci. U.S.A.">
        <title>Fine-scale variation in meiotic recombination in Mimulus inferred from population shotgun sequencing.</title>
        <authorList>
            <person name="Hellsten U."/>
            <person name="Wright K.M."/>
            <person name="Jenkins J."/>
            <person name="Shu S."/>
            <person name="Yuan Y."/>
            <person name="Wessler S.R."/>
            <person name="Schmutz J."/>
            <person name="Willis J.H."/>
            <person name="Rokhsar D.S."/>
        </authorList>
    </citation>
    <scope>NUCLEOTIDE SEQUENCE [LARGE SCALE GENOMIC DNA]</scope>
    <source>
        <strain evidence="2">cv. DUN x IM62</strain>
    </source>
</reference>
<dbReference type="PhylomeDB" id="A0A022RRI0"/>
<evidence type="ECO:0000313" key="1">
    <source>
        <dbReference type="EMBL" id="EYU42368.1"/>
    </source>
</evidence>
<dbReference type="AlphaFoldDB" id="A0A022RRI0"/>
<proteinExistence type="predicted"/>
<dbReference type="STRING" id="4155.A0A022RRI0"/>
<dbReference type="eggNOG" id="ENOG502RZ4C">
    <property type="taxonomic scope" value="Eukaryota"/>
</dbReference>
<keyword evidence="2" id="KW-1185">Reference proteome</keyword>
<gene>
    <name evidence="1" type="ORF">MIMGU_mgv1a012579mg</name>
</gene>
<dbReference type="PANTHER" id="PTHR33625">
    <property type="entry name" value="OS08G0179900 PROTEIN"/>
    <property type="match status" value="1"/>
</dbReference>
<accession>A0A022RRI0</accession>
<dbReference type="PANTHER" id="PTHR33625:SF2">
    <property type="entry name" value="POST-SET DOMAIN-CONTAINING PROTEIN"/>
    <property type="match status" value="1"/>
</dbReference>
<organism evidence="1 2">
    <name type="scientific">Erythranthe guttata</name>
    <name type="common">Yellow monkey flower</name>
    <name type="synonym">Mimulus guttatus</name>
    <dbReference type="NCBI Taxonomy" id="4155"/>
    <lineage>
        <taxon>Eukaryota</taxon>
        <taxon>Viridiplantae</taxon>
        <taxon>Streptophyta</taxon>
        <taxon>Embryophyta</taxon>
        <taxon>Tracheophyta</taxon>
        <taxon>Spermatophyta</taxon>
        <taxon>Magnoliopsida</taxon>
        <taxon>eudicotyledons</taxon>
        <taxon>Gunneridae</taxon>
        <taxon>Pentapetalae</taxon>
        <taxon>asterids</taxon>
        <taxon>lamiids</taxon>
        <taxon>Lamiales</taxon>
        <taxon>Phrymaceae</taxon>
        <taxon>Erythranthe</taxon>
    </lineage>
</organism>
<evidence type="ECO:0000313" key="2">
    <source>
        <dbReference type="Proteomes" id="UP000030748"/>
    </source>
</evidence>
<sequence>MGGGFMLSGKSASFAAANPSLYAASGTTRSFDARYSEAAICNQSNPSSMNNGGPVFGSVPTRFEVEKAILDLQRLMHGLSNTKPKLDGLQSLVRNEDEYSRMLQAPGFLKFRDTFSMMQREPSFQNMVISISCDRAVWEAILSNNAVHDLRGSIPPAAKEEIKGVNCNQETDIAIVVLEWIMGFTKSKVFELVEKFGFLVNEILQTGPKEKSNSDSVADLLEEKVRSSLLLSLVIVLIVVVTRNDG</sequence>
<dbReference type="EMBL" id="KI630297">
    <property type="protein sequence ID" value="EYU42368.1"/>
    <property type="molecule type" value="Genomic_DNA"/>
</dbReference>
<dbReference type="Proteomes" id="UP000030748">
    <property type="component" value="Unassembled WGS sequence"/>
</dbReference>